<evidence type="ECO:0000256" key="2">
    <source>
        <dbReference type="ARBA" id="ARBA00023125"/>
    </source>
</evidence>
<dbReference type="InterPro" id="IPR000843">
    <property type="entry name" value="HTH_LacI"/>
</dbReference>
<gene>
    <name evidence="5" type="ORF">ABFY20_18575</name>
</gene>
<evidence type="ECO:0000256" key="3">
    <source>
        <dbReference type="ARBA" id="ARBA00023163"/>
    </source>
</evidence>
<dbReference type="Pfam" id="PF00356">
    <property type="entry name" value="LacI"/>
    <property type="match status" value="1"/>
</dbReference>
<dbReference type="PANTHER" id="PTHR30146:SF109">
    <property type="entry name" value="HTH-TYPE TRANSCRIPTIONAL REGULATOR GALS"/>
    <property type="match status" value="1"/>
</dbReference>
<dbReference type="PANTHER" id="PTHR30146">
    <property type="entry name" value="LACI-RELATED TRANSCRIPTIONAL REPRESSOR"/>
    <property type="match status" value="1"/>
</dbReference>
<dbReference type="RefSeq" id="WP_368497684.1">
    <property type="nucleotide sequence ID" value="NZ_CP162511.1"/>
</dbReference>
<dbReference type="Gene3D" id="3.40.50.2300">
    <property type="match status" value="2"/>
</dbReference>
<dbReference type="Gene3D" id="1.10.260.40">
    <property type="entry name" value="lambda repressor-like DNA-binding domains"/>
    <property type="match status" value="1"/>
</dbReference>
<keyword evidence="1" id="KW-0805">Transcription regulation</keyword>
<reference evidence="5" key="1">
    <citation type="submission" date="2024-05" db="EMBL/GenBank/DDBJ databases">
        <title>Herbiconiux sp. A18JL235.</title>
        <authorList>
            <person name="Zhang G."/>
        </authorList>
    </citation>
    <scope>NUCLEOTIDE SEQUENCE</scope>
    <source>
        <strain evidence="5">A18JL235</strain>
    </source>
</reference>
<dbReference type="CDD" id="cd06267">
    <property type="entry name" value="PBP1_LacI_sugar_binding-like"/>
    <property type="match status" value="1"/>
</dbReference>
<dbReference type="SUPFAM" id="SSF47413">
    <property type="entry name" value="lambda repressor-like DNA-binding domains"/>
    <property type="match status" value="1"/>
</dbReference>
<name>A0AB39BGQ4_9MICO</name>
<keyword evidence="3" id="KW-0804">Transcription</keyword>
<protein>
    <submittedName>
        <fullName evidence="5">LacI family DNA-binding transcriptional regulator</fullName>
    </submittedName>
</protein>
<dbReference type="GO" id="GO:0003700">
    <property type="term" value="F:DNA-binding transcription factor activity"/>
    <property type="evidence" value="ECO:0007669"/>
    <property type="project" value="TreeGrafter"/>
</dbReference>
<keyword evidence="2 5" id="KW-0238">DNA-binding</keyword>
<proteinExistence type="predicted"/>
<accession>A0AB39BGQ4</accession>
<evidence type="ECO:0000259" key="4">
    <source>
        <dbReference type="PROSITE" id="PS50932"/>
    </source>
</evidence>
<dbReference type="InterPro" id="IPR046335">
    <property type="entry name" value="LacI/GalR-like_sensor"/>
</dbReference>
<dbReference type="Pfam" id="PF13377">
    <property type="entry name" value="Peripla_BP_3"/>
    <property type="match status" value="1"/>
</dbReference>
<evidence type="ECO:0000256" key="1">
    <source>
        <dbReference type="ARBA" id="ARBA00023015"/>
    </source>
</evidence>
<feature type="domain" description="HTH lacI-type" evidence="4">
    <location>
        <begin position="8"/>
        <end position="62"/>
    </location>
</feature>
<dbReference type="SUPFAM" id="SSF53822">
    <property type="entry name" value="Periplasmic binding protein-like I"/>
    <property type="match status" value="1"/>
</dbReference>
<dbReference type="SMART" id="SM00354">
    <property type="entry name" value="HTH_LACI"/>
    <property type="match status" value="1"/>
</dbReference>
<dbReference type="PROSITE" id="PS50932">
    <property type="entry name" value="HTH_LACI_2"/>
    <property type="match status" value="1"/>
</dbReference>
<dbReference type="EMBL" id="CP162511">
    <property type="protein sequence ID" value="XDI05300.1"/>
    <property type="molecule type" value="Genomic_DNA"/>
</dbReference>
<dbReference type="InterPro" id="IPR010982">
    <property type="entry name" value="Lambda_DNA-bd_dom_sf"/>
</dbReference>
<sequence length="330" mass="35035">MTDRTAPTKLKDVALAAGVSISTVSRVFTNPERLSPATVQHVREVASRLRFSPNLMARALITGVAANVGLIVPDITNPYMTTLLKAAQGRSRTSGVGVLVADTDDSAEIERQVADQLARQSRGLILCAPRMSSAHIREVAELIPVVLINRVVKDVPSVVTDSEPALGEIVDNLHGLGHRRFAYLPGPSGSWANRQRLKALTERSEAAGSDLVVLPATVATYADGIAAADAVVQSEATAVFAFDDVLASGLIEGLRREGRRVPDDISVVGHDDVLAELVQPGLTTVAGHSDRVGRLAMERLLDPDGEQDREVSIPIRASAVYRGSTGPAPR</sequence>
<dbReference type="CDD" id="cd01392">
    <property type="entry name" value="HTH_LacI"/>
    <property type="match status" value="1"/>
</dbReference>
<dbReference type="InterPro" id="IPR028082">
    <property type="entry name" value="Peripla_BP_I"/>
</dbReference>
<evidence type="ECO:0000313" key="5">
    <source>
        <dbReference type="EMBL" id="XDI05300.1"/>
    </source>
</evidence>
<organism evidence="5">
    <name type="scientific">Herbiconiux sp. A18JL235</name>
    <dbReference type="NCBI Taxonomy" id="3152363"/>
    <lineage>
        <taxon>Bacteria</taxon>
        <taxon>Bacillati</taxon>
        <taxon>Actinomycetota</taxon>
        <taxon>Actinomycetes</taxon>
        <taxon>Micrococcales</taxon>
        <taxon>Microbacteriaceae</taxon>
        <taxon>Herbiconiux</taxon>
    </lineage>
</organism>
<dbReference type="GO" id="GO:0000976">
    <property type="term" value="F:transcription cis-regulatory region binding"/>
    <property type="evidence" value="ECO:0007669"/>
    <property type="project" value="TreeGrafter"/>
</dbReference>
<dbReference type="AlphaFoldDB" id="A0AB39BGQ4"/>